<comment type="caution">
    <text evidence="4">The sequence shown here is derived from an EMBL/GenBank/DDBJ whole genome shotgun (WGS) entry which is preliminary data.</text>
</comment>
<proteinExistence type="inferred from homology"/>
<dbReference type="SUPFAM" id="SSF52540">
    <property type="entry name" value="P-loop containing nucleoside triphosphate hydrolases"/>
    <property type="match status" value="1"/>
</dbReference>
<reference evidence="4 5" key="1">
    <citation type="submission" date="2024-10" db="EMBL/GenBank/DDBJ databases">
        <title>The Natural Products Discovery Center: Release of the First 8490 Sequenced Strains for Exploring Actinobacteria Biosynthetic Diversity.</title>
        <authorList>
            <person name="Kalkreuter E."/>
            <person name="Kautsar S.A."/>
            <person name="Yang D."/>
            <person name="Bader C.D."/>
            <person name="Teijaro C.N."/>
            <person name="Fluegel L."/>
            <person name="Davis C.M."/>
            <person name="Simpson J.R."/>
            <person name="Lauterbach L."/>
            <person name="Steele A.D."/>
            <person name="Gui C."/>
            <person name="Meng S."/>
            <person name="Li G."/>
            <person name="Viehrig K."/>
            <person name="Ye F."/>
            <person name="Su P."/>
            <person name="Kiefer A.F."/>
            <person name="Nichols A."/>
            <person name="Cepeda A.J."/>
            <person name="Yan W."/>
            <person name="Fan B."/>
            <person name="Jiang Y."/>
            <person name="Adhikari A."/>
            <person name="Zheng C.-J."/>
            <person name="Schuster L."/>
            <person name="Cowan T.M."/>
            <person name="Smanski M.J."/>
            <person name="Chevrette M.G."/>
            <person name="De Carvalho L.P.S."/>
            <person name="Shen B."/>
        </authorList>
    </citation>
    <scope>NUCLEOTIDE SEQUENCE [LARGE SCALE GENOMIC DNA]</scope>
    <source>
        <strain evidence="4 5">NPDC000140</strain>
    </source>
</reference>
<keyword evidence="5" id="KW-1185">Reference proteome</keyword>
<sequence length="301" mass="33245">MAHRPDSTLARARLSELYADNLKQLGPRDIVVASCGGAGQSLIGNILFEAGLNYVDAYTERLQADGTAVGVRTHAAYRDRLASLHDKDSEAGGPGAIRPWPRFVKSHHPPEIFDGLPVGGVWIIVRDPRDALYSLHQWRRSFGEEEWDKVPDEFEDWLRGPGDFSSNPVEDWSAFYQAWEEQAQGYEHATVLRFEDLKQRPVEVLEPALRELAVDVTADTLRAAAEASSFERMRAHEDAVVAQDAAGERQPRMIRKGAVSGWTSWMTPGLAGYFSDPELGAVARQYGYDLPAPAGQAQSAG</sequence>
<protein>
    <submittedName>
        <fullName evidence="4">Sulfotransferase domain-containing protein</fullName>
    </submittedName>
</protein>
<organism evidence="4 5">
    <name type="scientific">Micromonospora parva</name>
    <dbReference type="NCBI Taxonomy" id="1464048"/>
    <lineage>
        <taxon>Bacteria</taxon>
        <taxon>Bacillati</taxon>
        <taxon>Actinomycetota</taxon>
        <taxon>Actinomycetes</taxon>
        <taxon>Micromonosporales</taxon>
        <taxon>Micromonosporaceae</taxon>
        <taxon>Micromonospora</taxon>
    </lineage>
</organism>
<dbReference type="Gene3D" id="3.40.50.300">
    <property type="entry name" value="P-loop containing nucleotide triphosphate hydrolases"/>
    <property type="match status" value="1"/>
</dbReference>
<evidence type="ECO:0000256" key="2">
    <source>
        <dbReference type="ARBA" id="ARBA00022679"/>
    </source>
</evidence>
<dbReference type="EMBL" id="JBIAZM010000001">
    <property type="protein sequence ID" value="MFF5198610.1"/>
    <property type="molecule type" value="Genomic_DNA"/>
</dbReference>
<gene>
    <name evidence="4" type="ORF">ACFY3B_03275</name>
</gene>
<dbReference type="InterPro" id="IPR027417">
    <property type="entry name" value="P-loop_NTPase"/>
</dbReference>
<name>A0ABW6VLV1_9ACTN</name>
<dbReference type="RefSeq" id="WP_030328590.1">
    <property type="nucleotide sequence ID" value="NZ_JBEZDH010000004.1"/>
</dbReference>
<feature type="domain" description="Sulfotransferase" evidence="3">
    <location>
        <begin position="96"/>
        <end position="274"/>
    </location>
</feature>
<comment type="similarity">
    <text evidence="1">Belongs to the sulfotransferase 1 family.</text>
</comment>
<dbReference type="Proteomes" id="UP001602287">
    <property type="component" value="Unassembled WGS sequence"/>
</dbReference>
<evidence type="ECO:0000259" key="3">
    <source>
        <dbReference type="Pfam" id="PF00685"/>
    </source>
</evidence>
<evidence type="ECO:0000313" key="4">
    <source>
        <dbReference type="EMBL" id="MFF5198610.1"/>
    </source>
</evidence>
<keyword evidence="2" id="KW-0808">Transferase</keyword>
<dbReference type="PANTHER" id="PTHR11783">
    <property type="entry name" value="SULFOTRANSFERASE SULT"/>
    <property type="match status" value="1"/>
</dbReference>
<evidence type="ECO:0000313" key="5">
    <source>
        <dbReference type="Proteomes" id="UP001602287"/>
    </source>
</evidence>
<evidence type="ECO:0000256" key="1">
    <source>
        <dbReference type="ARBA" id="ARBA00005771"/>
    </source>
</evidence>
<accession>A0ABW6VLV1</accession>
<dbReference type="InterPro" id="IPR000863">
    <property type="entry name" value="Sulfotransferase_dom"/>
</dbReference>
<dbReference type="Pfam" id="PF00685">
    <property type="entry name" value="Sulfotransfer_1"/>
    <property type="match status" value="1"/>
</dbReference>